<feature type="region of interest" description="Disordered" evidence="1">
    <location>
        <begin position="22"/>
        <end position="124"/>
    </location>
</feature>
<sequence>MSTIDLNNLTGAESLDELEAALEALEKDEGSDAPEIQDGEAGKPTDNAAQTETDVNTESSTAEAQQADSEDAAHQEPAQNAAESAEKVIASKDGKHIIPYDVLDHERREKQQERREKQALQEQLQQAVAEREKLQRLLEKHGISADADPDSISIEEIEQLAQDYPEIGKALTGIVNKLNKFEQAEAAKQAVVDTSDPLQAALQAVPELVKWNNEDPDRMAFAISVDERLQHDPAWKDKPLQERFAEAARRTRIAFNDEQSAEPAEKPATDEKKPTETAKEPEVVKRDRIPESPSDIGQSVQHSATGIEKYQSMTQEQLMAEMSSMNPAQIEALLAQYDL</sequence>
<proteinExistence type="predicted"/>
<dbReference type="AlphaFoldDB" id="A0A8I2B334"/>
<dbReference type="Proteomes" id="UP000664658">
    <property type="component" value="Unassembled WGS sequence"/>
</dbReference>
<reference evidence="2" key="1">
    <citation type="submission" date="2021-03" db="EMBL/GenBank/DDBJ databases">
        <title>Plesiomonas shigelloides zfcc0051, isolated from zebrafish feces.</title>
        <authorList>
            <person name="Vanderhoek Z."/>
            <person name="Gaulke C."/>
        </authorList>
    </citation>
    <scope>NUCLEOTIDE SEQUENCE</scope>
    <source>
        <strain evidence="2">Zfcc0051</strain>
    </source>
</reference>
<dbReference type="RefSeq" id="WP_207542630.1">
    <property type="nucleotide sequence ID" value="NZ_JAFNAA010000021.1"/>
</dbReference>
<feature type="compositionally biased region" description="Polar residues" evidence="1">
    <location>
        <begin position="295"/>
        <end position="304"/>
    </location>
</feature>
<feature type="compositionally biased region" description="Basic and acidic residues" evidence="1">
    <location>
        <begin position="263"/>
        <end position="290"/>
    </location>
</feature>
<organism evidence="2 3">
    <name type="scientific">Plesiomonas shigelloides</name>
    <name type="common">Aeromonas shigelloides</name>
    <dbReference type="NCBI Taxonomy" id="703"/>
    <lineage>
        <taxon>Bacteria</taxon>
        <taxon>Pseudomonadati</taxon>
        <taxon>Pseudomonadota</taxon>
        <taxon>Gammaproteobacteria</taxon>
        <taxon>Enterobacterales</taxon>
        <taxon>Enterobacteriaceae</taxon>
        <taxon>Plesiomonas</taxon>
    </lineage>
</organism>
<feature type="compositionally biased region" description="Basic and acidic residues" evidence="1">
    <location>
        <begin position="84"/>
        <end position="119"/>
    </location>
</feature>
<comment type="caution">
    <text evidence="2">The sequence shown here is derived from an EMBL/GenBank/DDBJ whole genome shotgun (WGS) entry which is preliminary data.</text>
</comment>
<protein>
    <submittedName>
        <fullName evidence="2">Uncharacterized protein</fullName>
    </submittedName>
</protein>
<feature type="region of interest" description="Disordered" evidence="1">
    <location>
        <begin position="249"/>
        <end position="312"/>
    </location>
</feature>
<name>A0A8I2B334_PLESH</name>
<accession>A0A8I2B334</accession>
<dbReference type="EMBL" id="JAFNAA010000021">
    <property type="protein sequence ID" value="MBO1109569.1"/>
    <property type="molecule type" value="Genomic_DNA"/>
</dbReference>
<evidence type="ECO:0000256" key="1">
    <source>
        <dbReference type="SAM" id="MobiDB-lite"/>
    </source>
</evidence>
<evidence type="ECO:0000313" key="2">
    <source>
        <dbReference type="EMBL" id="MBO1109569.1"/>
    </source>
</evidence>
<feature type="compositionally biased region" description="Polar residues" evidence="1">
    <location>
        <begin position="47"/>
        <end position="61"/>
    </location>
</feature>
<gene>
    <name evidence="2" type="ORF">J2R62_15390</name>
</gene>
<evidence type="ECO:0000313" key="3">
    <source>
        <dbReference type="Proteomes" id="UP000664658"/>
    </source>
</evidence>